<accession>A0A5Q2QB18</accession>
<comment type="subcellular location">
    <subcellularLocation>
        <location evidence="2">Membrane</location>
    </subcellularLocation>
</comment>
<name>A0A5Q2QB18_9GAMM</name>
<evidence type="ECO:0000256" key="9">
    <source>
        <dbReference type="ARBA" id="ARBA00023012"/>
    </source>
</evidence>
<evidence type="ECO:0000256" key="6">
    <source>
        <dbReference type="ARBA" id="ARBA00022692"/>
    </source>
</evidence>
<evidence type="ECO:0000256" key="10">
    <source>
        <dbReference type="ARBA" id="ARBA00023136"/>
    </source>
</evidence>
<dbReference type="Pfam" id="PF08521">
    <property type="entry name" value="2CSK_N"/>
    <property type="match status" value="1"/>
</dbReference>
<keyword evidence="8 11" id="KW-1133">Transmembrane helix</keyword>
<evidence type="ECO:0000313" key="14">
    <source>
        <dbReference type="EMBL" id="QGG80463.1"/>
    </source>
</evidence>
<dbReference type="Pfam" id="PF00512">
    <property type="entry name" value="HisKA"/>
    <property type="match status" value="1"/>
</dbReference>
<dbReference type="Gene3D" id="3.30.565.10">
    <property type="entry name" value="Histidine kinase-like ATPase, C-terminal domain"/>
    <property type="match status" value="1"/>
</dbReference>
<dbReference type="OrthoDB" id="9809766at2"/>
<dbReference type="Proteomes" id="UP000388235">
    <property type="component" value="Chromosome"/>
</dbReference>
<dbReference type="SMART" id="SM00387">
    <property type="entry name" value="HATPase_c"/>
    <property type="match status" value="1"/>
</dbReference>
<dbReference type="InterPro" id="IPR005467">
    <property type="entry name" value="His_kinase_dom"/>
</dbReference>
<dbReference type="InterPro" id="IPR004358">
    <property type="entry name" value="Sig_transdc_His_kin-like_C"/>
</dbReference>
<protein>
    <recommendedName>
        <fullName evidence="3">histidine kinase</fullName>
        <ecNumber evidence="3">2.7.13.3</ecNumber>
    </recommendedName>
</protein>
<dbReference type="PRINTS" id="PR00344">
    <property type="entry name" value="BCTRLSENSOR"/>
</dbReference>
<evidence type="ECO:0000256" key="11">
    <source>
        <dbReference type="SAM" id="Phobius"/>
    </source>
</evidence>
<dbReference type="GO" id="GO:0005886">
    <property type="term" value="C:plasma membrane"/>
    <property type="evidence" value="ECO:0007669"/>
    <property type="project" value="TreeGrafter"/>
</dbReference>
<dbReference type="PANTHER" id="PTHR45436:SF1">
    <property type="entry name" value="SENSOR PROTEIN QSEC"/>
    <property type="match status" value="1"/>
</dbReference>
<evidence type="ECO:0000256" key="2">
    <source>
        <dbReference type="ARBA" id="ARBA00004370"/>
    </source>
</evidence>
<keyword evidence="6 11" id="KW-0812">Transmembrane</keyword>
<dbReference type="PROSITE" id="PS50109">
    <property type="entry name" value="HIS_KIN"/>
    <property type="match status" value="1"/>
</dbReference>
<evidence type="ECO:0000259" key="12">
    <source>
        <dbReference type="PROSITE" id="PS50109"/>
    </source>
</evidence>
<dbReference type="SMART" id="SM00388">
    <property type="entry name" value="HisKA"/>
    <property type="match status" value="1"/>
</dbReference>
<dbReference type="InterPro" id="IPR013727">
    <property type="entry name" value="2CSK_N"/>
</dbReference>
<dbReference type="SUPFAM" id="SSF55874">
    <property type="entry name" value="ATPase domain of HSP90 chaperone/DNA topoisomerase II/histidine kinase"/>
    <property type="match status" value="1"/>
</dbReference>
<dbReference type="InterPro" id="IPR003660">
    <property type="entry name" value="HAMP_dom"/>
</dbReference>
<dbReference type="KEGG" id="llp:GH975_07700"/>
<dbReference type="RefSeq" id="WP_153713967.1">
    <property type="nucleotide sequence ID" value="NZ_CP045871.1"/>
</dbReference>
<dbReference type="GO" id="GO:0000155">
    <property type="term" value="F:phosphorelay sensor kinase activity"/>
    <property type="evidence" value="ECO:0007669"/>
    <property type="project" value="InterPro"/>
</dbReference>
<feature type="transmembrane region" description="Helical" evidence="11">
    <location>
        <begin position="159"/>
        <end position="181"/>
    </location>
</feature>
<dbReference type="InterPro" id="IPR050428">
    <property type="entry name" value="TCS_sensor_his_kinase"/>
</dbReference>
<organism evidence="14 15">
    <name type="scientific">Litorivicinus lipolyticus</name>
    <dbReference type="NCBI Taxonomy" id="418701"/>
    <lineage>
        <taxon>Bacteria</taxon>
        <taxon>Pseudomonadati</taxon>
        <taxon>Pseudomonadota</taxon>
        <taxon>Gammaproteobacteria</taxon>
        <taxon>Oceanospirillales</taxon>
        <taxon>Litorivicinaceae</taxon>
        <taxon>Litorivicinus</taxon>
    </lineage>
</organism>
<evidence type="ECO:0000256" key="7">
    <source>
        <dbReference type="ARBA" id="ARBA00022777"/>
    </source>
</evidence>
<keyword evidence="7" id="KW-0418">Kinase</keyword>
<gene>
    <name evidence="14" type="ORF">GH975_07700</name>
</gene>
<dbReference type="EC" id="2.7.13.3" evidence="3"/>
<keyword evidence="15" id="KW-1185">Reference proteome</keyword>
<dbReference type="InterPro" id="IPR003594">
    <property type="entry name" value="HATPase_dom"/>
</dbReference>
<keyword evidence="10 11" id="KW-0472">Membrane</keyword>
<dbReference type="Pfam" id="PF02518">
    <property type="entry name" value="HATPase_c"/>
    <property type="match status" value="1"/>
</dbReference>
<proteinExistence type="predicted"/>
<feature type="domain" description="HAMP" evidence="13">
    <location>
        <begin position="178"/>
        <end position="229"/>
    </location>
</feature>
<evidence type="ECO:0000313" key="15">
    <source>
        <dbReference type="Proteomes" id="UP000388235"/>
    </source>
</evidence>
<reference evidence="14 15" key="1">
    <citation type="submission" date="2019-11" db="EMBL/GenBank/DDBJ databases">
        <authorList>
            <person name="Khan S.A."/>
            <person name="Jeon C.O."/>
            <person name="Chun B.H."/>
        </authorList>
    </citation>
    <scope>NUCLEOTIDE SEQUENCE [LARGE SCALE GENOMIC DNA]</scope>
    <source>
        <strain evidence="14 15">IMCC 1097</strain>
    </source>
</reference>
<dbReference type="AlphaFoldDB" id="A0A5Q2QB18"/>
<evidence type="ECO:0000256" key="8">
    <source>
        <dbReference type="ARBA" id="ARBA00022989"/>
    </source>
</evidence>
<dbReference type="EMBL" id="CP045871">
    <property type="protein sequence ID" value="QGG80463.1"/>
    <property type="molecule type" value="Genomic_DNA"/>
</dbReference>
<dbReference type="Gene3D" id="1.10.287.130">
    <property type="match status" value="1"/>
</dbReference>
<dbReference type="InterPro" id="IPR003661">
    <property type="entry name" value="HisK_dim/P_dom"/>
</dbReference>
<dbReference type="PANTHER" id="PTHR45436">
    <property type="entry name" value="SENSOR HISTIDINE KINASE YKOH"/>
    <property type="match status" value="1"/>
</dbReference>
<dbReference type="SUPFAM" id="SSF47384">
    <property type="entry name" value="Homodimeric domain of signal transducing histidine kinase"/>
    <property type="match status" value="1"/>
</dbReference>
<comment type="catalytic activity">
    <reaction evidence="1">
        <text>ATP + protein L-histidine = ADP + protein N-phospho-L-histidine.</text>
        <dbReference type="EC" id="2.7.13.3"/>
    </reaction>
</comment>
<dbReference type="InterPro" id="IPR036890">
    <property type="entry name" value="HATPase_C_sf"/>
</dbReference>
<evidence type="ECO:0000256" key="1">
    <source>
        <dbReference type="ARBA" id="ARBA00000085"/>
    </source>
</evidence>
<keyword evidence="5" id="KW-0808">Transferase</keyword>
<keyword evidence="4" id="KW-0597">Phosphoprotein</keyword>
<dbReference type="PROSITE" id="PS50885">
    <property type="entry name" value="HAMP"/>
    <property type="match status" value="1"/>
</dbReference>
<evidence type="ECO:0000256" key="3">
    <source>
        <dbReference type="ARBA" id="ARBA00012438"/>
    </source>
</evidence>
<evidence type="ECO:0000259" key="13">
    <source>
        <dbReference type="PROSITE" id="PS50885"/>
    </source>
</evidence>
<dbReference type="InterPro" id="IPR036097">
    <property type="entry name" value="HisK_dim/P_sf"/>
</dbReference>
<feature type="domain" description="Histidine kinase" evidence="12">
    <location>
        <begin position="237"/>
        <end position="442"/>
    </location>
</feature>
<dbReference type="CDD" id="cd00082">
    <property type="entry name" value="HisKA"/>
    <property type="match status" value="1"/>
</dbReference>
<evidence type="ECO:0000256" key="4">
    <source>
        <dbReference type="ARBA" id="ARBA00022553"/>
    </source>
</evidence>
<sequence length="442" mass="47173">MSKPNRSISRVLFIQLACLIGLLAAAAYLITGFVAFQSLQNNQDNRLSSVARVIADSVVLRGSTIDFDLPYAAFDVLTYQAPESIFYRVTDPSGATLAGYPSLQAPTAGSHTGEHLGLALRTFTISKVLQDDIGAVTITLGQTQDSLRDAVARLAQRSALGAMTAFVLVSIAVFAALRAGLRPLRAIERALSRRVADDFSPLADEVPREIHALVVALNDSMRQHGELLDQTRRFIAESTHQIKTPIASLSAEADLLVAQAPADLKPEIGALAVHARQTSHLINQLLTQASITYGLGARTPIETQITRLIDSVIESFGVQAEARDIEIVNAAGGPIAHAVDPVGLREALVCLIDNALKFAPPLSDIRVSAWLDQGLWIRVQDQGTGFAGNPERLKQPFARGDNNLAGSGLGLSIAERVAQAGGGHLTLQNHPRGGAQCELYLP</sequence>
<evidence type="ECO:0000256" key="5">
    <source>
        <dbReference type="ARBA" id="ARBA00022679"/>
    </source>
</evidence>
<keyword evidence="9" id="KW-0902">Two-component regulatory system</keyword>